<keyword evidence="11" id="KW-1185">Reference proteome</keyword>
<dbReference type="GeneTree" id="ENSGT00940000162050"/>
<dbReference type="Bgee" id="ENSMODG00000039449">
    <property type="expression patterns" value="Expressed in lung and 5 other cell types or tissues"/>
</dbReference>
<dbReference type="InterPro" id="IPR051028">
    <property type="entry name" value="Mito_Solute_Carrier"/>
</dbReference>
<feature type="repeat" description="Solcar" evidence="8">
    <location>
        <begin position="9"/>
        <end position="83"/>
    </location>
</feature>
<protein>
    <submittedName>
        <fullName evidence="10">Uncharacterized protein</fullName>
    </submittedName>
</protein>
<evidence type="ECO:0000256" key="2">
    <source>
        <dbReference type="ARBA" id="ARBA00006375"/>
    </source>
</evidence>
<accession>A0A5F8GS03</accession>
<evidence type="ECO:0000256" key="6">
    <source>
        <dbReference type="ARBA" id="ARBA00023128"/>
    </source>
</evidence>
<dbReference type="Ensembl" id="ENSMODT00000086769.1">
    <property type="protein sequence ID" value="ENSMODP00000050174.1"/>
    <property type="gene ID" value="ENSMODG00000039449.1"/>
</dbReference>
<name>A0A5F8GS03_MONDO</name>
<dbReference type="STRING" id="13616.ENSMODP00000050174"/>
<dbReference type="Gene3D" id="1.50.40.10">
    <property type="entry name" value="Mitochondrial carrier domain"/>
    <property type="match status" value="1"/>
</dbReference>
<reference evidence="10" key="3">
    <citation type="submission" date="2025-09" db="UniProtKB">
        <authorList>
            <consortium name="Ensembl"/>
        </authorList>
    </citation>
    <scope>IDENTIFICATION</scope>
</reference>
<keyword evidence="6" id="KW-0496">Mitochondrion</keyword>
<dbReference type="PANTHER" id="PTHR45678:SF11">
    <property type="entry name" value="MITOCHONDRIAL GLUTAMATE CARRIER 2"/>
    <property type="match status" value="1"/>
</dbReference>
<dbReference type="SUPFAM" id="SSF103506">
    <property type="entry name" value="Mitochondrial carrier"/>
    <property type="match status" value="1"/>
</dbReference>
<sequence length="83" mass="9172">MASKSHFQTCALAKRINGTIAGMLGVISVFPTDLAKTQLQNQQGKMVYKGVIDCLVKTVHTDGLFGLYQGKSSEERQILEDRR</sequence>
<comment type="similarity">
    <text evidence="2 9">Belongs to the mitochondrial carrier (TC 2.A.29) family.</text>
</comment>
<evidence type="ECO:0000256" key="7">
    <source>
        <dbReference type="ARBA" id="ARBA00023136"/>
    </source>
</evidence>
<dbReference type="PANTHER" id="PTHR45678">
    <property type="entry name" value="MITOCHONDRIAL 2-OXODICARBOXYLATE CARRIER 1-RELATED"/>
    <property type="match status" value="1"/>
</dbReference>
<evidence type="ECO:0000256" key="1">
    <source>
        <dbReference type="ARBA" id="ARBA00004448"/>
    </source>
</evidence>
<keyword evidence="4" id="KW-0999">Mitochondrion inner membrane</keyword>
<keyword evidence="7 8" id="KW-0472">Membrane</keyword>
<organism evidence="10 11">
    <name type="scientific">Monodelphis domestica</name>
    <name type="common">Gray short-tailed opossum</name>
    <dbReference type="NCBI Taxonomy" id="13616"/>
    <lineage>
        <taxon>Eukaryota</taxon>
        <taxon>Metazoa</taxon>
        <taxon>Chordata</taxon>
        <taxon>Craniata</taxon>
        <taxon>Vertebrata</taxon>
        <taxon>Euteleostomi</taxon>
        <taxon>Mammalia</taxon>
        <taxon>Metatheria</taxon>
        <taxon>Didelphimorphia</taxon>
        <taxon>Didelphidae</taxon>
        <taxon>Monodelphis</taxon>
    </lineage>
</organism>
<evidence type="ECO:0000256" key="9">
    <source>
        <dbReference type="RuleBase" id="RU000488"/>
    </source>
</evidence>
<dbReference type="Proteomes" id="UP000002280">
    <property type="component" value="Chromosome 6"/>
</dbReference>
<evidence type="ECO:0000256" key="8">
    <source>
        <dbReference type="PROSITE-ProRule" id="PRU00282"/>
    </source>
</evidence>
<evidence type="ECO:0000313" key="10">
    <source>
        <dbReference type="Ensembl" id="ENSMODP00000050174.1"/>
    </source>
</evidence>
<dbReference type="PROSITE" id="PS50920">
    <property type="entry name" value="SOLCAR"/>
    <property type="match status" value="1"/>
</dbReference>
<dbReference type="InterPro" id="IPR018108">
    <property type="entry name" value="MCP_transmembrane"/>
</dbReference>
<evidence type="ECO:0000256" key="5">
    <source>
        <dbReference type="ARBA" id="ARBA00022989"/>
    </source>
</evidence>
<dbReference type="AlphaFoldDB" id="A0A5F8GS03"/>
<dbReference type="InterPro" id="IPR023395">
    <property type="entry name" value="MCP_dom_sf"/>
</dbReference>
<reference evidence="10" key="2">
    <citation type="submission" date="2025-08" db="UniProtKB">
        <authorList>
            <consortium name="Ensembl"/>
        </authorList>
    </citation>
    <scope>IDENTIFICATION</scope>
</reference>
<dbReference type="GO" id="GO:0005743">
    <property type="term" value="C:mitochondrial inner membrane"/>
    <property type="evidence" value="ECO:0007669"/>
    <property type="project" value="UniProtKB-SubCell"/>
</dbReference>
<dbReference type="OMA" id="FGMYRGN"/>
<evidence type="ECO:0000256" key="3">
    <source>
        <dbReference type="ARBA" id="ARBA00022692"/>
    </source>
</evidence>
<evidence type="ECO:0000313" key="11">
    <source>
        <dbReference type="Proteomes" id="UP000002280"/>
    </source>
</evidence>
<proteinExistence type="inferred from homology"/>
<evidence type="ECO:0000256" key="4">
    <source>
        <dbReference type="ARBA" id="ARBA00022792"/>
    </source>
</evidence>
<keyword evidence="3 8" id="KW-0812">Transmembrane</keyword>
<dbReference type="Pfam" id="PF00153">
    <property type="entry name" value="Mito_carr"/>
    <property type="match status" value="1"/>
</dbReference>
<keyword evidence="9" id="KW-0813">Transport</keyword>
<keyword evidence="5" id="KW-1133">Transmembrane helix</keyword>
<reference evidence="10 11" key="1">
    <citation type="journal article" date="2007" name="Nature">
        <title>Genome of the marsupial Monodelphis domestica reveals innovation in non-coding sequences.</title>
        <authorList>
            <person name="Mikkelsen T.S."/>
            <person name="Wakefield M.J."/>
            <person name="Aken B."/>
            <person name="Amemiya C.T."/>
            <person name="Chang J.L."/>
            <person name="Duke S."/>
            <person name="Garber M."/>
            <person name="Gentles A.J."/>
            <person name="Goodstadt L."/>
            <person name="Heger A."/>
            <person name="Jurka J."/>
            <person name="Kamal M."/>
            <person name="Mauceli E."/>
            <person name="Searle S.M."/>
            <person name="Sharpe T."/>
            <person name="Baker M.L."/>
            <person name="Batzer M.A."/>
            <person name="Benos P.V."/>
            <person name="Belov K."/>
            <person name="Clamp M."/>
            <person name="Cook A."/>
            <person name="Cuff J."/>
            <person name="Das R."/>
            <person name="Davidow L."/>
            <person name="Deakin J.E."/>
            <person name="Fazzari M.J."/>
            <person name="Glass J.L."/>
            <person name="Grabherr M."/>
            <person name="Greally J.M."/>
            <person name="Gu W."/>
            <person name="Hore T.A."/>
            <person name="Huttley G.A."/>
            <person name="Kleber M."/>
            <person name="Jirtle R.L."/>
            <person name="Koina E."/>
            <person name="Lee J.T."/>
            <person name="Mahony S."/>
            <person name="Marra M.A."/>
            <person name="Miller R.D."/>
            <person name="Nicholls R.D."/>
            <person name="Oda M."/>
            <person name="Papenfuss A.T."/>
            <person name="Parra Z.E."/>
            <person name="Pollock D.D."/>
            <person name="Ray D.A."/>
            <person name="Schein J.E."/>
            <person name="Speed T.P."/>
            <person name="Thompson K."/>
            <person name="VandeBerg J.L."/>
            <person name="Wade C.M."/>
            <person name="Walker J.A."/>
            <person name="Waters P.D."/>
            <person name="Webber C."/>
            <person name="Weidman J.R."/>
            <person name="Xie X."/>
            <person name="Zody M.C."/>
            <person name="Baldwin J."/>
            <person name="Abdouelleil A."/>
            <person name="Abdulkadir J."/>
            <person name="Abebe A."/>
            <person name="Abera B."/>
            <person name="Abreu J."/>
            <person name="Acer S.C."/>
            <person name="Aftuck L."/>
            <person name="Alexander A."/>
            <person name="An P."/>
            <person name="Anderson E."/>
            <person name="Anderson S."/>
            <person name="Arachi H."/>
            <person name="Azer M."/>
            <person name="Bachantsang P."/>
            <person name="Barry A."/>
            <person name="Bayul T."/>
            <person name="Berlin A."/>
            <person name="Bessette D."/>
            <person name="Bloom T."/>
            <person name="Bloom T."/>
            <person name="Boguslavskiy L."/>
            <person name="Bonnet C."/>
            <person name="Boukhgalter B."/>
            <person name="Bourzgui I."/>
            <person name="Brown A."/>
            <person name="Cahill P."/>
            <person name="Channer S."/>
            <person name="Cheshatsang Y."/>
            <person name="Chuda L."/>
            <person name="Citroen M."/>
            <person name="Collymore A."/>
            <person name="Cooke P."/>
            <person name="Costello M."/>
            <person name="D'Aco K."/>
            <person name="Daza R."/>
            <person name="De Haan G."/>
            <person name="DeGray S."/>
            <person name="DeMaso C."/>
            <person name="Dhargay N."/>
            <person name="Dooley K."/>
            <person name="Dooley E."/>
            <person name="Doricent M."/>
            <person name="Dorje P."/>
            <person name="Dorjee K."/>
            <person name="Dupes A."/>
            <person name="Elong R."/>
            <person name="Falk J."/>
            <person name="Farina A."/>
            <person name="Faro S."/>
            <person name="Ferguson D."/>
            <person name="Fisher S."/>
            <person name="Foley C.D."/>
            <person name="Franke A."/>
            <person name="Friedrich D."/>
            <person name="Gadbois L."/>
            <person name="Gearin G."/>
            <person name="Gearin C.R."/>
            <person name="Giannoukos G."/>
            <person name="Goode T."/>
            <person name="Graham J."/>
            <person name="Grandbois E."/>
            <person name="Grewal S."/>
            <person name="Gyaltsen K."/>
            <person name="Hafez N."/>
            <person name="Hagos B."/>
            <person name="Hall J."/>
            <person name="Henson C."/>
            <person name="Hollinger A."/>
            <person name="Honan T."/>
            <person name="Huard M.D."/>
            <person name="Hughes L."/>
            <person name="Hurhula B."/>
            <person name="Husby M.E."/>
            <person name="Kamat A."/>
            <person name="Kanga B."/>
            <person name="Kashin S."/>
            <person name="Khazanovich D."/>
            <person name="Kisner P."/>
            <person name="Lance K."/>
            <person name="Lara M."/>
            <person name="Lee W."/>
            <person name="Lennon N."/>
            <person name="Letendre F."/>
            <person name="LeVine R."/>
            <person name="Lipovsky A."/>
            <person name="Liu X."/>
            <person name="Liu J."/>
            <person name="Liu S."/>
            <person name="Lokyitsang T."/>
            <person name="Lokyitsang Y."/>
            <person name="Lubonja R."/>
            <person name="Lui A."/>
            <person name="MacDonald P."/>
            <person name="Magnisalis V."/>
            <person name="Maru K."/>
            <person name="Matthews C."/>
            <person name="McCusker W."/>
            <person name="McDonough S."/>
            <person name="Mehta T."/>
            <person name="Meldrim J."/>
            <person name="Meneus L."/>
            <person name="Mihai O."/>
            <person name="Mihalev A."/>
            <person name="Mihova T."/>
            <person name="Mittelman R."/>
            <person name="Mlenga V."/>
            <person name="Montmayeur A."/>
            <person name="Mulrain L."/>
            <person name="Navidi A."/>
            <person name="Naylor J."/>
            <person name="Negash T."/>
            <person name="Nguyen T."/>
            <person name="Nguyen N."/>
            <person name="Nicol R."/>
            <person name="Norbu C."/>
            <person name="Norbu N."/>
            <person name="Novod N."/>
            <person name="O'Neill B."/>
            <person name="Osman S."/>
            <person name="Markiewicz E."/>
            <person name="Oyono O.L."/>
            <person name="Patti C."/>
            <person name="Phunkhang P."/>
            <person name="Pierre F."/>
            <person name="Priest M."/>
            <person name="Raghuraman S."/>
            <person name="Rege F."/>
            <person name="Reyes R."/>
            <person name="Rise C."/>
            <person name="Rogov P."/>
            <person name="Ross K."/>
            <person name="Ryan E."/>
            <person name="Settipalli S."/>
            <person name="Shea T."/>
            <person name="Sherpa N."/>
            <person name="Shi L."/>
            <person name="Shih D."/>
            <person name="Sparrow T."/>
            <person name="Spaulding J."/>
            <person name="Stalker J."/>
            <person name="Stange-Thomann N."/>
            <person name="Stavropoulos S."/>
            <person name="Stone C."/>
            <person name="Strader C."/>
            <person name="Tesfaye S."/>
            <person name="Thomson T."/>
            <person name="Thoulutsang Y."/>
            <person name="Thoulutsang D."/>
            <person name="Topham K."/>
            <person name="Topping I."/>
            <person name="Tsamla T."/>
            <person name="Vassiliev H."/>
            <person name="Vo A."/>
            <person name="Wangchuk T."/>
            <person name="Wangdi T."/>
            <person name="Weiand M."/>
            <person name="Wilkinson J."/>
            <person name="Wilson A."/>
            <person name="Yadav S."/>
            <person name="Young G."/>
            <person name="Yu Q."/>
            <person name="Zembek L."/>
            <person name="Zhong D."/>
            <person name="Zimmer A."/>
            <person name="Zwirko Z."/>
            <person name="Jaffe D.B."/>
            <person name="Alvarez P."/>
            <person name="Brockman W."/>
            <person name="Butler J."/>
            <person name="Chin C."/>
            <person name="Gnerre S."/>
            <person name="MacCallum I."/>
            <person name="Graves J.A."/>
            <person name="Ponting C.P."/>
            <person name="Breen M."/>
            <person name="Samollow P.B."/>
            <person name="Lander E.S."/>
            <person name="Lindblad-Toh K."/>
        </authorList>
    </citation>
    <scope>NUCLEOTIDE SEQUENCE [LARGE SCALE GENOMIC DNA]</scope>
</reference>
<dbReference type="InParanoid" id="A0A5F8GS03"/>
<comment type="subcellular location">
    <subcellularLocation>
        <location evidence="1">Mitochondrion inner membrane</location>
        <topology evidence="1">Multi-pass membrane protein</topology>
    </subcellularLocation>
</comment>